<dbReference type="Pfam" id="PF04397">
    <property type="entry name" value="LytTR"/>
    <property type="match status" value="1"/>
</dbReference>
<dbReference type="PANTHER" id="PTHR37299:SF1">
    <property type="entry name" value="STAGE 0 SPORULATION PROTEIN A HOMOLOG"/>
    <property type="match status" value="1"/>
</dbReference>
<evidence type="ECO:0000313" key="3">
    <source>
        <dbReference type="Proteomes" id="UP000199652"/>
    </source>
</evidence>
<dbReference type="EMBL" id="FNOU01000029">
    <property type="protein sequence ID" value="SDY38241.1"/>
    <property type="molecule type" value="Genomic_DNA"/>
</dbReference>
<dbReference type="GO" id="GO:0003677">
    <property type="term" value="F:DNA binding"/>
    <property type="evidence" value="ECO:0007669"/>
    <property type="project" value="InterPro"/>
</dbReference>
<dbReference type="RefSeq" id="WP_090247016.1">
    <property type="nucleotide sequence ID" value="NZ_FNOU01000029.1"/>
</dbReference>
<dbReference type="STRING" id="1528.SAMN04488579_12920"/>
<dbReference type="InterPro" id="IPR046947">
    <property type="entry name" value="LytR-like"/>
</dbReference>
<dbReference type="PANTHER" id="PTHR37299">
    <property type="entry name" value="TRANSCRIPTIONAL REGULATOR-RELATED"/>
    <property type="match status" value="1"/>
</dbReference>
<dbReference type="GO" id="GO:0000156">
    <property type="term" value="F:phosphorelay response regulator activity"/>
    <property type="evidence" value="ECO:0007669"/>
    <property type="project" value="InterPro"/>
</dbReference>
<proteinExistence type="predicted"/>
<evidence type="ECO:0000259" key="1">
    <source>
        <dbReference type="PROSITE" id="PS50930"/>
    </source>
</evidence>
<reference evidence="3" key="1">
    <citation type="submission" date="2016-10" db="EMBL/GenBank/DDBJ databases">
        <authorList>
            <person name="Varghese N."/>
            <person name="Submissions S."/>
        </authorList>
    </citation>
    <scope>NUCLEOTIDE SEQUENCE [LARGE SCALE GENOMIC DNA]</scope>
    <source>
        <strain evidence="3">VPI 5359</strain>
    </source>
</reference>
<protein>
    <submittedName>
        <fullName evidence="2">SnoaL-like domain-containing protein</fullName>
    </submittedName>
</protein>
<gene>
    <name evidence="2" type="ORF">SAMN04488579_12920</name>
</gene>
<dbReference type="SMART" id="SM00850">
    <property type="entry name" value="LytTR"/>
    <property type="match status" value="1"/>
</dbReference>
<name>A0A1H3JEA4_EUBBA</name>
<dbReference type="InterPro" id="IPR007492">
    <property type="entry name" value="LytTR_DNA-bd_dom"/>
</dbReference>
<dbReference type="PROSITE" id="PS50930">
    <property type="entry name" value="HTH_LYTTR"/>
    <property type="match status" value="1"/>
</dbReference>
<organism evidence="2 3">
    <name type="scientific">Eubacterium barkeri</name>
    <name type="common">Clostridium barkeri</name>
    <dbReference type="NCBI Taxonomy" id="1528"/>
    <lineage>
        <taxon>Bacteria</taxon>
        <taxon>Bacillati</taxon>
        <taxon>Bacillota</taxon>
        <taxon>Clostridia</taxon>
        <taxon>Eubacteriales</taxon>
        <taxon>Eubacteriaceae</taxon>
        <taxon>Eubacterium</taxon>
    </lineage>
</organism>
<dbReference type="OrthoDB" id="9802383at2"/>
<dbReference type="Proteomes" id="UP000199652">
    <property type="component" value="Unassembled WGS sequence"/>
</dbReference>
<feature type="domain" description="HTH LytTR-type" evidence="1">
    <location>
        <begin position="175"/>
        <end position="268"/>
    </location>
</feature>
<keyword evidence="3" id="KW-1185">Reference proteome</keyword>
<evidence type="ECO:0000313" key="2">
    <source>
        <dbReference type="EMBL" id="SDY38241.1"/>
    </source>
</evidence>
<accession>A0A1H3JEA4</accession>
<dbReference type="AlphaFoldDB" id="A0A1H3JEA4"/>
<sequence length="275" mass="30990">MKRALINLARRWTQEIIDELWTGSRARMTKVLASDFSCIGAHELEYFNTPEALLAHMDRLFLELPKVDIFNVHYNAIPISSHFCLVTGHYLGRTGLNTNQLFMDNQRLSYLWRVTPDHRSLELVHFHMSNPITIPSEDQKYPVYAGHYSFDYLLSVLEEALAGSTTAPLLLQGNDQSLHLVPPTDILYLEAQGKMTDLHLEGNHLIIPHGITELLAQLPDSFIRIHRSYAVSAAAVSSLTADTLTLIDGTQLPVSRRMRTAVRHALITALDAIVL</sequence>
<dbReference type="Gene3D" id="2.40.50.1020">
    <property type="entry name" value="LytTr DNA-binding domain"/>
    <property type="match status" value="1"/>
</dbReference>